<dbReference type="AlphaFoldDB" id="A0A428T310"/>
<comment type="caution">
    <text evidence="1">The sequence shown here is derived from an EMBL/GenBank/DDBJ whole genome shotgun (WGS) entry which is preliminary data.</text>
</comment>
<protein>
    <submittedName>
        <fullName evidence="1">Uncharacterized protein</fullName>
    </submittedName>
</protein>
<dbReference type="InterPro" id="IPR008927">
    <property type="entry name" value="6-PGluconate_DH-like_C_sf"/>
</dbReference>
<keyword evidence="2" id="KW-1185">Reference proteome</keyword>
<name>A0A428T310_9HYPO</name>
<reference evidence="1 2" key="1">
    <citation type="submission" date="2017-06" db="EMBL/GenBank/DDBJ databases">
        <title>Comparative genomic analysis of Ambrosia Fusariam Clade fungi.</title>
        <authorList>
            <person name="Stajich J.E."/>
            <person name="Carrillo J."/>
            <person name="Kijimoto T."/>
            <person name="Eskalen A."/>
            <person name="O'Donnell K."/>
            <person name="Kasson M."/>
        </authorList>
    </citation>
    <scope>NUCLEOTIDE SEQUENCE [LARGE SCALE GENOMIC DNA]</scope>
    <source>
        <strain evidence="1 2">NRRL62579</strain>
    </source>
</reference>
<dbReference type="Gene3D" id="1.10.1040.10">
    <property type="entry name" value="N-(1-d-carboxylethyl)-l-norvaline Dehydrogenase, domain 2"/>
    <property type="match status" value="1"/>
</dbReference>
<evidence type="ECO:0000313" key="1">
    <source>
        <dbReference type="EMBL" id="RSL96445.1"/>
    </source>
</evidence>
<gene>
    <name evidence="1" type="ORF">CEP52_011439</name>
</gene>
<organism evidence="1 2">
    <name type="scientific">Fusarium oligoseptatum</name>
    <dbReference type="NCBI Taxonomy" id="2604345"/>
    <lineage>
        <taxon>Eukaryota</taxon>
        <taxon>Fungi</taxon>
        <taxon>Dikarya</taxon>
        <taxon>Ascomycota</taxon>
        <taxon>Pezizomycotina</taxon>
        <taxon>Sordariomycetes</taxon>
        <taxon>Hypocreomycetidae</taxon>
        <taxon>Hypocreales</taxon>
        <taxon>Nectriaceae</taxon>
        <taxon>Fusarium</taxon>
        <taxon>Fusarium solani species complex</taxon>
    </lineage>
</organism>
<sequence length="158" mass="17378">MAEQIYQTTVYIGWPGMDDSATWRLYLRDWPDDAVHQQTKVAKDASNSSITLQDIEDIMVGVHLAATAESRAFTDAVGLNAEQMFDIVCGAAGWNVQFEKYALKMKKGPWYLREIDESKEFGARLAKAVTKAATIGANLPIASAAVQVYEMQVGPLSS</sequence>
<proteinExistence type="predicted"/>
<dbReference type="InterPro" id="IPR013328">
    <property type="entry name" value="6PGD_dom2"/>
</dbReference>
<accession>A0A428T310</accession>
<evidence type="ECO:0000313" key="2">
    <source>
        <dbReference type="Proteomes" id="UP000287144"/>
    </source>
</evidence>
<dbReference type="EMBL" id="NKCK01000138">
    <property type="protein sequence ID" value="RSL96445.1"/>
    <property type="molecule type" value="Genomic_DNA"/>
</dbReference>
<dbReference type="SUPFAM" id="SSF48179">
    <property type="entry name" value="6-phosphogluconate dehydrogenase C-terminal domain-like"/>
    <property type="match status" value="1"/>
</dbReference>
<dbReference type="Proteomes" id="UP000287144">
    <property type="component" value="Unassembled WGS sequence"/>
</dbReference>